<evidence type="ECO:0000313" key="4">
    <source>
        <dbReference type="Proteomes" id="UP000029864"/>
    </source>
</evidence>
<keyword evidence="4" id="KW-1185">Reference proteome</keyword>
<dbReference type="InterPro" id="IPR021139">
    <property type="entry name" value="NYN"/>
</dbReference>
<dbReference type="AlphaFoldDB" id="A0A099JHG0"/>
<evidence type="ECO:0000259" key="1">
    <source>
        <dbReference type="Pfam" id="PF01936"/>
    </source>
</evidence>
<sequence>MSSSLTRLKRGRAIHLLDPENLCGSSLLTEAMVAEMRGLYTSAVSVGPQDHIILASAHCSLLPMADGWPDARYQVRSGKDGADICLANIMLDENVADRFDHVFVASGDGGLAPFVADIARRGARVTVVSRRAAISARMRLAATDVIYIDSPAMAFAIAA</sequence>
<dbReference type="EMBL" id="JACHBQ010000001">
    <property type="protein sequence ID" value="MBB5643174.1"/>
    <property type="molecule type" value="Genomic_DNA"/>
</dbReference>
<dbReference type="OrthoDB" id="5144756at2"/>
<evidence type="ECO:0000313" key="5">
    <source>
        <dbReference type="Proteomes" id="UP000561726"/>
    </source>
</evidence>
<dbReference type="Proteomes" id="UP000561726">
    <property type="component" value="Unassembled WGS sequence"/>
</dbReference>
<proteinExistence type="predicted"/>
<dbReference type="Proteomes" id="UP000029864">
    <property type="component" value="Unassembled WGS sequence"/>
</dbReference>
<feature type="domain" description="NYN" evidence="1">
    <location>
        <begin position="74"/>
        <end position="149"/>
    </location>
</feature>
<reference evidence="3 5" key="2">
    <citation type="submission" date="2020-08" db="EMBL/GenBank/DDBJ databases">
        <title>Sequencing the genomes of 1000 actinobacteria strains.</title>
        <authorList>
            <person name="Klenk H.-P."/>
        </authorList>
    </citation>
    <scope>NUCLEOTIDE SEQUENCE [LARGE SCALE GENOMIC DNA]</scope>
    <source>
        <strain evidence="3 5">DSM 21065</strain>
    </source>
</reference>
<dbReference type="GO" id="GO:0004540">
    <property type="term" value="F:RNA nuclease activity"/>
    <property type="evidence" value="ECO:0007669"/>
    <property type="project" value="InterPro"/>
</dbReference>
<accession>A0A099JHG0</accession>
<dbReference type="Pfam" id="PF01936">
    <property type="entry name" value="NYN"/>
    <property type="match status" value="1"/>
</dbReference>
<dbReference type="Gene3D" id="3.40.50.1010">
    <property type="entry name" value="5'-nuclease"/>
    <property type="match status" value="1"/>
</dbReference>
<evidence type="ECO:0000313" key="3">
    <source>
        <dbReference type="EMBL" id="MBB5643174.1"/>
    </source>
</evidence>
<evidence type="ECO:0000313" key="2">
    <source>
        <dbReference type="EMBL" id="KGJ76933.1"/>
    </source>
</evidence>
<organism evidence="2 4">
    <name type="scientific">Cryobacterium roopkundense</name>
    <dbReference type="NCBI Taxonomy" id="1001240"/>
    <lineage>
        <taxon>Bacteria</taxon>
        <taxon>Bacillati</taxon>
        <taxon>Actinomycetota</taxon>
        <taxon>Actinomycetes</taxon>
        <taxon>Micrococcales</taxon>
        <taxon>Microbacteriaceae</taxon>
        <taxon>Cryobacterium</taxon>
    </lineage>
</organism>
<comment type="caution">
    <text evidence="2">The sequence shown here is derived from an EMBL/GenBank/DDBJ whole genome shotgun (WGS) entry which is preliminary data.</text>
</comment>
<dbReference type="RefSeq" id="WP_035836363.1">
    <property type="nucleotide sequence ID" value="NZ_JACHBQ010000001.1"/>
</dbReference>
<reference evidence="2 4" key="1">
    <citation type="submission" date="2014-08" db="EMBL/GenBank/DDBJ databases">
        <authorList>
            <person name="Sisinthy S."/>
        </authorList>
    </citation>
    <scope>NUCLEOTIDE SEQUENCE [LARGE SCALE GENOMIC DNA]</scope>
    <source>
        <strain evidence="2 4">RuG17</strain>
    </source>
</reference>
<dbReference type="eggNOG" id="COG1432">
    <property type="taxonomic scope" value="Bacteria"/>
</dbReference>
<dbReference type="EMBL" id="JPXF01000030">
    <property type="protein sequence ID" value="KGJ76933.1"/>
    <property type="molecule type" value="Genomic_DNA"/>
</dbReference>
<gene>
    <name evidence="3" type="ORF">BJ997_003722</name>
    <name evidence="2" type="ORF">GY21_08820</name>
</gene>
<name>A0A099JHG0_9MICO</name>
<protein>
    <submittedName>
        <fullName evidence="3">Uncharacterized LabA/DUF88 family protein</fullName>
    </submittedName>
</protein>
<dbReference type="STRING" id="1001240.GY21_08820"/>